<comment type="caution">
    <text evidence="1">The sequence shown here is derived from an EMBL/GenBank/DDBJ whole genome shotgun (WGS) entry which is preliminary data.</text>
</comment>
<organism evidence="1 2">
    <name type="scientific">Naegleria fowleri</name>
    <name type="common">Brain eating amoeba</name>
    <dbReference type="NCBI Taxonomy" id="5763"/>
    <lineage>
        <taxon>Eukaryota</taxon>
        <taxon>Discoba</taxon>
        <taxon>Heterolobosea</taxon>
        <taxon>Tetramitia</taxon>
        <taxon>Eutetramitia</taxon>
        <taxon>Vahlkampfiidae</taxon>
        <taxon>Naegleria</taxon>
    </lineage>
</organism>
<keyword evidence="2" id="KW-1185">Reference proteome</keyword>
<dbReference type="RefSeq" id="XP_044557350.1">
    <property type="nucleotide sequence ID" value="XM_044712785.1"/>
</dbReference>
<dbReference type="AlphaFoldDB" id="A0A6A5BD69"/>
<dbReference type="Proteomes" id="UP000444721">
    <property type="component" value="Unassembled WGS sequence"/>
</dbReference>
<dbReference type="VEuPathDB" id="AmoebaDB:NF0070380"/>
<dbReference type="EMBL" id="VFQX01000066">
    <property type="protein sequence ID" value="KAF0972636.1"/>
    <property type="molecule type" value="Genomic_DNA"/>
</dbReference>
<dbReference type="GeneID" id="68116102"/>
<proteinExistence type="predicted"/>
<evidence type="ECO:0000313" key="1">
    <source>
        <dbReference type="EMBL" id="KAF0972636.1"/>
    </source>
</evidence>
<reference evidence="1 2" key="1">
    <citation type="journal article" date="2019" name="Sci. Rep.">
        <title>Nanopore sequencing improves the draft genome of the human pathogenic amoeba Naegleria fowleri.</title>
        <authorList>
            <person name="Liechti N."/>
            <person name="Schurch N."/>
            <person name="Bruggmann R."/>
            <person name="Wittwer M."/>
        </authorList>
    </citation>
    <scope>NUCLEOTIDE SEQUENCE [LARGE SCALE GENOMIC DNA]</scope>
    <source>
        <strain evidence="1 2">ATCC 30894</strain>
    </source>
</reference>
<dbReference type="VEuPathDB" id="AmoebaDB:NfTy_047920"/>
<evidence type="ECO:0000313" key="2">
    <source>
        <dbReference type="Proteomes" id="UP000444721"/>
    </source>
</evidence>
<sequence length="96" mass="11433">MEIFNGYLLGDSKELQSQMNDNMEDENDTLLEETISKLDGSKLEEYLTKQYKIRELIPSQELAVVSELYDYLYNMQQFYQICIDDQYSVFEKMSLM</sequence>
<name>A0A6A5BD69_NAEFO</name>
<protein>
    <submittedName>
        <fullName evidence="1">Uncharacterized protein</fullName>
    </submittedName>
</protein>
<gene>
    <name evidence="1" type="ORF">FDP41_008885</name>
</gene>
<accession>A0A6A5BD69</accession>
<dbReference type="VEuPathDB" id="AmoebaDB:FDP41_008885"/>